<evidence type="ECO:0000259" key="8">
    <source>
        <dbReference type="PROSITE" id="PS50011"/>
    </source>
</evidence>
<dbReference type="Gene3D" id="1.10.510.10">
    <property type="entry name" value="Transferase(Phosphotransferase) domain 1"/>
    <property type="match status" value="1"/>
</dbReference>
<dbReference type="InterPro" id="IPR011009">
    <property type="entry name" value="Kinase-like_dom_sf"/>
</dbReference>
<dbReference type="EMBL" id="JBBXMP010000196">
    <property type="protein sequence ID" value="KAL0060008.1"/>
    <property type="molecule type" value="Genomic_DNA"/>
</dbReference>
<dbReference type="PROSITE" id="PS00107">
    <property type="entry name" value="PROTEIN_KINASE_ATP"/>
    <property type="match status" value="1"/>
</dbReference>
<evidence type="ECO:0000256" key="4">
    <source>
        <dbReference type="ARBA" id="ARBA00022840"/>
    </source>
</evidence>
<dbReference type="PANTHER" id="PTHR48016:SF48">
    <property type="entry name" value="SERINE_THREONINE-PROTEIN KINASE BCK1_SLK1_SSP31"/>
    <property type="match status" value="1"/>
</dbReference>
<feature type="compositionally biased region" description="Pro residues" evidence="7">
    <location>
        <begin position="266"/>
        <end position="280"/>
    </location>
</feature>
<dbReference type="InterPro" id="IPR017441">
    <property type="entry name" value="Protein_kinase_ATP_BS"/>
</dbReference>
<organism evidence="9 10">
    <name type="scientific">Marasmius tenuissimus</name>
    <dbReference type="NCBI Taxonomy" id="585030"/>
    <lineage>
        <taxon>Eukaryota</taxon>
        <taxon>Fungi</taxon>
        <taxon>Dikarya</taxon>
        <taxon>Basidiomycota</taxon>
        <taxon>Agaricomycotina</taxon>
        <taxon>Agaricomycetes</taxon>
        <taxon>Agaricomycetidae</taxon>
        <taxon>Agaricales</taxon>
        <taxon>Marasmiineae</taxon>
        <taxon>Marasmiaceae</taxon>
        <taxon>Marasmius</taxon>
    </lineage>
</organism>
<feature type="region of interest" description="Disordered" evidence="7">
    <location>
        <begin position="225"/>
        <end position="280"/>
    </location>
</feature>
<proteinExistence type="predicted"/>
<keyword evidence="3 9" id="KW-0418">Kinase</keyword>
<keyword evidence="10" id="KW-1185">Reference proteome</keyword>
<protein>
    <submittedName>
        <fullName evidence="9">Mitogen-activated protein kinase kinase kinase</fullName>
        <ecNumber evidence="9">2.7.11.25</ecNumber>
    </submittedName>
</protein>
<dbReference type="Proteomes" id="UP001437256">
    <property type="component" value="Unassembled WGS sequence"/>
</dbReference>
<feature type="region of interest" description="Disordered" evidence="7">
    <location>
        <begin position="292"/>
        <end position="327"/>
    </location>
</feature>
<keyword evidence="2 5" id="KW-0547">Nucleotide-binding</keyword>
<dbReference type="InterPro" id="IPR050538">
    <property type="entry name" value="MAP_kinase_kinase_kinase"/>
</dbReference>
<dbReference type="GO" id="GO:0004709">
    <property type="term" value="F:MAP kinase kinase kinase activity"/>
    <property type="evidence" value="ECO:0007669"/>
    <property type="project" value="UniProtKB-EC"/>
</dbReference>
<dbReference type="EC" id="2.7.11.25" evidence="9"/>
<dbReference type="SUPFAM" id="SSF56112">
    <property type="entry name" value="Protein kinase-like (PK-like)"/>
    <property type="match status" value="1"/>
</dbReference>
<dbReference type="PANTHER" id="PTHR48016">
    <property type="entry name" value="MAP KINASE KINASE KINASE SSK2-RELATED-RELATED"/>
    <property type="match status" value="1"/>
</dbReference>
<evidence type="ECO:0000256" key="2">
    <source>
        <dbReference type="ARBA" id="ARBA00022741"/>
    </source>
</evidence>
<sequence length="624" mass="68332">MEAVSSLTELERLLKNSSAMESEDMKELVKGLRVAVEDEEQRREVLEKKGEDAQHWLDVLQLLADSPDTSSPLRSTILTIMVRLSKNSGHFPKCLVIKNVKKQGEHPVGGGGFGDVWKGTIDHAGSTQTVCLKVVKVYLTSDVRQSLAADPSLRPSAPTILRELKPTVGTPIDPALLTLHSPPNPDILQSSSTPVPILRPSASTILHDLDVAVAKPAGTSLAREESVLAEPYQSNSQGDLSSRRSAATSRAARHQSPSPQRGIPLPASPHHPPRSSPPHIPKILIPWLATSISESSSRTSPPPPSPSDLVSATSSDSDDLGDGHWQKLPTHMANRRYLKSSPARLTAFKWVRGELIGKGTFGRVYLALNTTTGEMMAVKQVELPQTWNDRSRAVVGASRSESETLTDLDHPNIVQYLGFEETPTNLNTFLEYVPGGSVGSILLKHGKLSEPVTISFSAQILTGLEYLHSKGILHRDLKASNILVGMDGVCKISDFRQSKRTTKHRRAHTAMWGSSFWMAPEVLSPPKNGYDCKVDIWSLGCMILEMLTGTRPWSGVTNIPVMITVSRDRTPPPVPEGVVLSELADDFLRRKCFAGDPDERPTAAELRRHKYLELPPDWKFSGFP</sequence>
<evidence type="ECO:0000256" key="6">
    <source>
        <dbReference type="SAM" id="Coils"/>
    </source>
</evidence>
<dbReference type="PROSITE" id="PS00108">
    <property type="entry name" value="PROTEIN_KINASE_ST"/>
    <property type="match status" value="1"/>
</dbReference>
<dbReference type="InterPro" id="IPR000719">
    <property type="entry name" value="Prot_kinase_dom"/>
</dbReference>
<accession>A0ABR2ZF89</accession>
<evidence type="ECO:0000256" key="3">
    <source>
        <dbReference type="ARBA" id="ARBA00022777"/>
    </source>
</evidence>
<evidence type="ECO:0000256" key="7">
    <source>
        <dbReference type="SAM" id="MobiDB-lite"/>
    </source>
</evidence>
<dbReference type="Pfam" id="PF00069">
    <property type="entry name" value="Pkinase"/>
    <property type="match status" value="1"/>
</dbReference>
<dbReference type="InterPro" id="IPR008271">
    <property type="entry name" value="Ser/Thr_kinase_AS"/>
</dbReference>
<gene>
    <name evidence="9" type="primary">BCK1_3</name>
    <name evidence="9" type="ORF">AAF712_013186</name>
</gene>
<evidence type="ECO:0000313" key="9">
    <source>
        <dbReference type="EMBL" id="KAL0060008.1"/>
    </source>
</evidence>
<comment type="caution">
    <text evidence="9">The sequence shown here is derived from an EMBL/GenBank/DDBJ whole genome shotgun (WGS) entry which is preliminary data.</text>
</comment>
<feature type="binding site" evidence="5">
    <location>
        <position position="379"/>
    </location>
    <ligand>
        <name>ATP</name>
        <dbReference type="ChEBI" id="CHEBI:30616"/>
    </ligand>
</feature>
<name>A0ABR2ZF89_9AGAR</name>
<evidence type="ECO:0000256" key="1">
    <source>
        <dbReference type="ARBA" id="ARBA00022679"/>
    </source>
</evidence>
<evidence type="ECO:0000256" key="5">
    <source>
        <dbReference type="PROSITE-ProRule" id="PRU10141"/>
    </source>
</evidence>
<evidence type="ECO:0000313" key="10">
    <source>
        <dbReference type="Proteomes" id="UP001437256"/>
    </source>
</evidence>
<dbReference type="SMART" id="SM00220">
    <property type="entry name" value="S_TKc"/>
    <property type="match status" value="1"/>
</dbReference>
<keyword evidence="4 5" id="KW-0067">ATP-binding</keyword>
<keyword evidence="1 9" id="KW-0808">Transferase</keyword>
<keyword evidence="6" id="KW-0175">Coiled coil</keyword>
<dbReference type="PROSITE" id="PS50011">
    <property type="entry name" value="PROTEIN_KINASE_DOM"/>
    <property type="match status" value="1"/>
</dbReference>
<feature type="coiled-coil region" evidence="6">
    <location>
        <begin position="22"/>
        <end position="49"/>
    </location>
</feature>
<feature type="domain" description="Protein kinase" evidence="8">
    <location>
        <begin position="350"/>
        <end position="612"/>
    </location>
</feature>
<reference evidence="9 10" key="1">
    <citation type="submission" date="2024-05" db="EMBL/GenBank/DDBJ databases">
        <title>A draft genome resource for the thread blight pathogen Marasmius tenuissimus strain MS-2.</title>
        <authorList>
            <person name="Yulfo-Soto G.E."/>
            <person name="Baruah I.K."/>
            <person name="Amoako-Attah I."/>
            <person name="Bukari Y."/>
            <person name="Meinhardt L.W."/>
            <person name="Bailey B.A."/>
            <person name="Cohen S.P."/>
        </authorList>
    </citation>
    <scope>NUCLEOTIDE SEQUENCE [LARGE SCALE GENOMIC DNA]</scope>
    <source>
        <strain evidence="9 10">MS-2</strain>
    </source>
</reference>